<evidence type="ECO:0000256" key="1">
    <source>
        <dbReference type="ARBA" id="ARBA00007274"/>
    </source>
</evidence>
<dbReference type="SUPFAM" id="SSF51161">
    <property type="entry name" value="Trimeric LpxA-like enzymes"/>
    <property type="match status" value="1"/>
</dbReference>
<accession>A0A9Q2HFD3</accession>
<evidence type="ECO:0000313" key="4">
    <source>
        <dbReference type="EMBL" id="MBB5175736.1"/>
    </source>
</evidence>
<evidence type="ECO:0000256" key="3">
    <source>
        <dbReference type="ARBA" id="ARBA00022737"/>
    </source>
</evidence>
<organism evidence="4 5">
    <name type="scientific">Nosocomiicoccus ampullae</name>
    <dbReference type="NCBI Taxonomy" id="489910"/>
    <lineage>
        <taxon>Bacteria</taxon>
        <taxon>Bacillati</taxon>
        <taxon>Bacillota</taxon>
        <taxon>Bacilli</taxon>
        <taxon>Bacillales</taxon>
        <taxon>Staphylococcaceae</taxon>
        <taxon>Nosocomiicoccus</taxon>
    </lineage>
</organism>
<protein>
    <submittedName>
        <fullName evidence="4">Acetyltransferase-like isoleucine patch superfamily enzyme</fullName>
    </submittedName>
</protein>
<comment type="caution">
    <text evidence="4">The sequence shown here is derived from an EMBL/GenBank/DDBJ whole genome shotgun (WGS) entry which is preliminary data.</text>
</comment>
<dbReference type="PANTHER" id="PTHR23416">
    <property type="entry name" value="SIALIC ACID SYNTHASE-RELATED"/>
    <property type="match status" value="1"/>
</dbReference>
<proteinExistence type="inferred from homology"/>
<sequence>MRKLDRFPSKKENPLWNMYKTISFLRVVKNFVIVEVGRFTPSTKAKHILYRRGLNMKLDDKVSLAYKMMPDLFYPENITIGKNSVVGYNATLLTHEYLVDEYRIGNINIGKNTMIGANVTILPGVTIGDNVLVGAGSVVSKDIPSNSLAYGNPLIIKERSDIEK</sequence>
<dbReference type="PANTHER" id="PTHR23416:SF23">
    <property type="entry name" value="ACETYLTRANSFERASE C18B11.09C-RELATED"/>
    <property type="match status" value="1"/>
</dbReference>
<evidence type="ECO:0000256" key="2">
    <source>
        <dbReference type="ARBA" id="ARBA00022679"/>
    </source>
</evidence>
<dbReference type="InterPro" id="IPR011004">
    <property type="entry name" value="Trimer_LpxA-like_sf"/>
</dbReference>
<dbReference type="InterPro" id="IPR001451">
    <property type="entry name" value="Hexapep"/>
</dbReference>
<keyword evidence="5" id="KW-1185">Reference proteome</keyword>
<dbReference type="RefSeq" id="WP_183673304.1">
    <property type="nucleotide sequence ID" value="NZ_CBCRYX010000002.1"/>
</dbReference>
<dbReference type="GO" id="GO:0008374">
    <property type="term" value="F:O-acyltransferase activity"/>
    <property type="evidence" value="ECO:0007669"/>
    <property type="project" value="TreeGrafter"/>
</dbReference>
<dbReference type="PROSITE" id="PS00101">
    <property type="entry name" value="HEXAPEP_TRANSFERASES"/>
    <property type="match status" value="1"/>
</dbReference>
<dbReference type="InterPro" id="IPR051159">
    <property type="entry name" value="Hexapeptide_acetyltransf"/>
</dbReference>
<dbReference type="EMBL" id="JACHHF010000003">
    <property type="protein sequence ID" value="MBB5175736.1"/>
    <property type="molecule type" value="Genomic_DNA"/>
</dbReference>
<keyword evidence="3" id="KW-0677">Repeat</keyword>
<keyword evidence="2" id="KW-0808">Transferase</keyword>
<dbReference type="Proteomes" id="UP000579136">
    <property type="component" value="Unassembled WGS sequence"/>
</dbReference>
<dbReference type="AlphaFoldDB" id="A0A9Q2HFD3"/>
<dbReference type="Pfam" id="PF00132">
    <property type="entry name" value="Hexapep"/>
    <property type="match status" value="1"/>
</dbReference>
<name>A0A9Q2HFD3_9STAP</name>
<gene>
    <name evidence="4" type="ORF">HNQ45_000611</name>
</gene>
<dbReference type="Gene3D" id="2.160.10.10">
    <property type="entry name" value="Hexapeptide repeat proteins"/>
    <property type="match status" value="1"/>
</dbReference>
<dbReference type="InterPro" id="IPR018357">
    <property type="entry name" value="Hexapep_transf_CS"/>
</dbReference>
<evidence type="ECO:0000313" key="5">
    <source>
        <dbReference type="Proteomes" id="UP000579136"/>
    </source>
</evidence>
<reference evidence="4 5" key="1">
    <citation type="submission" date="2020-08" db="EMBL/GenBank/DDBJ databases">
        <title>Genomic Encyclopedia of Type Strains, Phase IV (KMG-IV): sequencing the most valuable type-strain genomes for metagenomic binning, comparative biology and taxonomic classification.</title>
        <authorList>
            <person name="Goeker M."/>
        </authorList>
    </citation>
    <scope>NUCLEOTIDE SEQUENCE [LARGE SCALE GENOMIC DNA]</scope>
    <source>
        <strain evidence="4 5">DSM 19163</strain>
    </source>
</reference>
<comment type="similarity">
    <text evidence="1">Belongs to the transferase hexapeptide repeat family.</text>
</comment>